<protein>
    <recommendedName>
        <fullName evidence="3">CUB domain-containing protein</fullName>
    </recommendedName>
</protein>
<dbReference type="Proteomes" id="UP001186944">
    <property type="component" value="Unassembled WGS sequence"/>
</dbReference>
<dbReference type="Gene3D" id="2.60.120.290">
    <property type="entry name" value="Spermadhesin, CUB domain"/>
    <property type="match status" value="1"/>
</dbReference>
<evidence type="ECO:0000259" key="3">
    <source>
        <dbReference type="PROSITE" id="PS01180"/>
    </source>
</evidence>
<keyword evidence="5" id="KW-1185">Reference proteome</keyword>
<dbReference type="AlphaFoldDB" id="A0AA88Y4F4"/>
<keyword evidence="1" id="KW-1015">Disulfide bond</keyword>
<accession>A0AA88Y4F4</accession>
<dbReference type="SMART" id="SM00042">
    <property type="entry name" value="CUB"/>
    <property type="match status" value="1"/>
</dbReference>
<feature type="non-terminal residue" evidence="4">
    <location>
        <position position="1"/>
    </location>
</feature>
<evidence type="ECO:0000256" key="2">
    <source>
        <dbReference type="PROSITE-ProRule" id="PRU00059"/>
    </source>
</evidence>
<dbReference type="CDD" id="cd00041">
    <property type="entry name" value="CUB"/>
    <property type="match status" value="1"/>
</dbReference>
<dbReference type="PROSITE" id="PS01180">
    <property type="entry name" value="CUB"/>
    <property type="match status" value="1"/>
</dbReference>
<reference evidence="4" key="1">
    <citation type="submission" date="2019-08" db="EMBL/GenBank/DDBJ databases">
        <title>The improved chromosome-level genome for the pearl oyster Pinctada fucata martensii using PacBio sequencing and Hi-C.</title>
        <authorList>
            <person name="Zheng Z."/>
        </authorList>
    </citation>
    <scope>NUCLEOTIDE SEQUENCE</scope>
    <source>
        <strain evidence="4">ZZ-2019</strain>
        <tissue evidence="4">Adductor muscle</tissue>
    </source>
</reference>
<gene>
    <name evidence="4" type="ORF">FSP39_014005</name>
</gene>
<comment type="caution">
    <text evidence="4">The sequence shown here is derived from an EMBL/GenBank/DDBJ whole genome shotgun (WGS) entry which is preliminary data.</text>
</comment>
<dbReference type="InterPro" id="IPR000859">
    <property type="entry name" value="CUB_dom"/>
</dbReference>
<evidence type="ECO:0000313" key="4">
    <source>
        <dbReference type="EMBL" id="KAK3097868.1"/>
    </source>
</evidence>
<sequence>IVLQTQGYCTPCNFDYCRNPAYYNTKVDFQNQIEDVVRGQSYQYYEDSKNCVVSIKARPQHQIEILLEQLDLDGNAVLDNRGYPVECHDYLKIFNGPRVDNARLLPGIPPSGLCGTVTTGSDLPNLRSFKTTQNELTVQFVSDNMRESKAGFQLRIKQYLYTNPGNLYPSGGNPGGWNDGSFNEFQTNWDEQIVIPGGELPGGGNDYDKDPNGVDCYSCAFCQVEPFDVESSGVGTEKSCHVCSKEWDDEYQIARRECYSEVQYNSLLVGISTGSTVESSYTGCKKFVNQYQRTVNYCFCKENLCNGGRTTIYNTHILALCAMVIYLYKRLR</sequence>
<comment type="caution">
    <text evidence="2">Lacks conserved residue(s) required for the propagation of feature annotation.</text>
</comment>
<proteinExistence type="predicted"/>
<evidence type="ECO:0000313" key="5">
    <source>
        <dbReference type="Proteomes" id="UP001186944"/>
    </source>
</evidence>
<feature type="domain" description="CUB" evidence="3">
    <location>
        <begin position="17"/>
        <end position="159"/>
    </location>
</feature>
<dbReference type="EMBL" id="VSWD01000007">
    <property type="protein sequence ID" value="KAK3097868.1"/>
    <property type="molecule type" value="Genomic_DNA"/>
</dbReference>
<organism evidence="4 5">
    <name type="scientific">Pinctada imbricata</name>
    <name type="common">Atlantic pearl-oyster</name>
    <name type="synonym">Pinctada martensii</name>
    <dbReference type="NCBI Taxonomy" id="66713"/>
    <lineage>
        <taxon>Eukaryota</taxon>
        <taxon>Metazoa</taxon>
        <taxon>Spiralia</taxon>
        <taxon>Lophotrochozoa</taxon>
        <taxon>Mollusca</taxon>
        <taxon>Bivalvia</taxon>
        <taxon>Autobranchia</taxon>
        <taxon>Pteriomorphia</taxon>
        <taxon>Pterioida</taxon>
        <taxon>Pterioidea</taxon>
        <taxon>Pteriidae</taxon>
        <taxon>Pinctada</taxon>
    </lineage>
</organism>
<name>A0AA88Y4F4_PINIB</name>
<dbReference type="InterPro" id="IPR035914">
    <property type="entry name" value="Sperma_CUB_dom_sf"/>
</dbReference>
<dbReference type="SUPFAM" id="SSF49854">
    <property type="entry name" value="Spermadhesin, CUB domain"/>
    <property type="match status" value="1"/>
</dbReference>
<dbReference type="Pfam" id="PF00431">
    <property type="entry name" value="CUB"/>
    <property type="match status" value="1"/>
</dbReference>
<evidence type="ECO:0000256" key="1">
    <source>
        <dbReference type="ARBA" id="ARBA00023157"/>
    </source>
</evidence>